<keyword evidence="1" id="KW-0812">Transmembrane</keyword>
<feature type="transmembrane region" description="Helical" evidence="1">
    <location>
        <begin position="76"/>
        <end position="101"/>
    </location>
</feature>
<accession>A0A0Z8M6E7</accession>
<evidence type="ECO:0000256" key="1">
    <source>
        <dbReference type="SAM" id="Phobius"/>
    </source>
</evidence>
<keyword evidence="1" id="KW-0472">Membrane</keyword>
<keyword evidence="1" id="KW-1133">Transmembrane helix</keyword>
<organism evidence="2 3">
    <name type="scientific">Streptococcus suis</name>
    <dbReference type="NCBI Taxonomy" id="1307"/>
    <lineage>
        <taxon>Bacteria</taxon>
        <taxon>Bacillati</taxon>
        <taxon>Bacillota</taxon>
        <taxon>Bacilli</taxon>
        <taxon>Lactobacillales</taxon>
        <taxon>Streptococcaceae</taxon>
        <taxon>Streptococcus</taxon>
    </lineage>
</organism>
<dbReference type="EMBL" id="FIIX01000020">
    <property type="protein sequence ID" value="CYW03258.1"/>
    <property type="molecule type" value="Genomic_DNA"/>
</dbReference>
<feature type="transmembrane region" description="Helical" evidence="1">
    <location>
        <begin position="165"/>
        <end position="182"/>
    </location>
</feature>
<gene>
    <name evidence="2" type="ORF">ERS132461_01112</name>
</gene>
<reference evidence="2 3" key="1">
    <citation type="submission" date="2016-02" db="EMBL/GenBank/DDBJ databases">
        <authorList>
            <consortium name="Pathogen Informatics"/>
        </authorList>
    </citation>
    <scope>NUCLEOTIDE SEQUENCE [LARGE SCALE GENOMIC DNA]</scope>
    <source>
        <strain evidence="2 3">LSS99</strain>
    </source>
</reference>
<proteinExistence type="predicted"/>
<dbReference type="Proteomes" id="UP000073388">
    <property type="component" value="Unassembled WGS sequence"/>
</dbReference>
<evidence type="ECO:0000313" key="3">
    <source>
        <dbReference type="Proteomes" id="UP000073388"/>
    </source>
</evidence>
<sequence length="184" mass="18755">MAVAVAAALLSTSSFSVQYPGLLVESFISVTVVKAISITSVPKNLRNSKTSASTLVRTAEICAFTSSSVANAFWKVTVAFVATNLVAAAAVFNTSFVLSAATKRLVSFANTSASEVTCSRTFFASSTVVGVVGVVGVGDAAALVVELAVATVVDVVVGELTVAEASTFLTTFTVTIFCPFSVTS</sequence>
<dbReference type="AlphaFoldDB" id="A0A0Z8M6E7"/>
<protein>
    <submittedName>
        <fullName evidence="2">Uncharacterized protein</fullName>
    </submittedName>
</protein>
<feature type="transmembrane region" description="Helical" evidence="1">
    <location>
        <begin position="122"/>
        <end position="145"/>
    </location>
</feature>
<evidence type="ECO:0000313" key="2">
    <source>
        <dbReference type="EMBL" id="CYW03258.1"/>
    </source>
</evidence>
<name>A0A0Z8M6E7_STRSU</name>